<gene>
    <name evidence="2" type="ORF">CBZ_28730</name>
</gene>
<dbReference type="InterPro" id="IPR045393">
    <property type="entry name" value="DUF6518"/>
</dbReference>
<evidence type="ECO:0000256" key="1">
    <source>
        <dbReference type="SAM" id="Phobius"/>
    </source>
</evidence>
<feature type="transmembrane region" description="Helical" evidence="1">
    <location>
        <begin position="193"/>
        <end position="215"/>
    </location>
</feature>
<dbReference type="EMBL" id="BIMR01000260">
    <property type="protein sequence ID" value="GCE77817.1"/>
    <property type="molecule type" value="Genomic_DNA"/>
</dbReference>
<keyword evidence="1" id="KW-0472">Membrane</keyword>
<feature type="transmembrane region" description="Helical" evidence="1">
    <location>
        <begin position="50"/>
        <end position="69"/>
    </location>
</feature>
<sequence length="216" mass="21852">MTSTTTTPGTPPAAPARWRPPLAVLAGAVVLGLGWGAATSYLQTVLPDPVAGLANAVSPWLVVPFVVGARSRTRGLAVAAGLLACVLQVAGYYATSHLRGFGVSTGTVVEWAAVGVVGGPVFGLAGHLWRTATGRLRGLGAALLVAVWAVEAVVGYGIRLGYVDDAVVFGAVAVTLLLTVGRRPGPLRATARWLAVTVPVGAVGMLLLDPLLSAFG</sequence>
<keyword evidence="1" id="KW-1133">Transmembrane helix</keyword>
<proteinExistence type="predicted"/>
<dbReference type="RefSeq" id="WP_130782439.1">
    <property type="nucleotide sequence ID" value="NZ_BIMR01000260.1"/>
</dbReference>
<reference evidence="2 3" key="1">
    <citation type="submission" date="2019-01" db="EMBL/GenBank/DDBJ databases">
        <title>Draft genome sequence of Cellulomonas takizawaensis strain TKZ-21.</title>
        <authorList>
            <person name="Yamamura H."/>
            <person name="Hayashi T."/>
            <person name="Hamada M."/>
            <person name="Serisawa Y."/>
            <person name="Matsuyama K."/>
            <person name="Nakagawa Y."/>
            <person name="Otoguro M."/>
            <person name="Yanagida F."/>
            <person name="Hayakawa M."/>
        </authorList>
    </citation>
    <scope>NUCLEOTIDE SEQUENCE [LARGE SCALE GENOMIC DNA]</scope>
    <source>
        <strain evidence="2 3">NBRC12680</strain>
    </source>
</reference>
<feature type="transmembrane region" description="Helical" evidence="1">
    <location>
        <begin position="136"/>
        <end position="156"/>
    </location>
</feature>
<evidence type="ECO:0000313" key="2">
    <source>
        <dbReference type="EMBL" id="GCE77817.1"/>
    </source>
</evidence>
<keyword evidence="1" id="KW-0812">Transmembrane</keyword>
<feature type="transmembrane region" description="Helical" evidence="1">
    <location>
        <begin position="108"/>
        <end position="129"/>
    </location>
</feature>
<feature type="transmembrane region" description="Helical" evidence="1">
    <location>
        <begin position="76"/>
        <end position="96"/>
    </location>
</feature>
<dbReference type="AlphaFoldDB" id="A0A402DUM6"/>
<keyword evidence="3" id="KW-1185">Reference proteome</keyword>
<dbReference type="Pfam" id="PF20128">
    <property type="entry name" value="DUF6518"/>
    <property type="match status" value="1"/>
</dbReference>
<accession>A0A402DUM6</accession>
<protein>
    <submittedName>
        <fullName evidence="2">Uncharacterized protein</fullName>
    </submittedName>
</protein>
<name>A0A402DUM6_9CELL</name>
<dbReference type="Proteomes" id="UP000289954">
    <property type="component" value="Unassembled WGS sequence"/>
</dbReference>
<organism evidence="2 3">
    <name type="scientific">Cellulomonas biazotea</name>
    <dbReference type="NCBI Taxonomy" id="1709"/>
    <lineage>
        <taxon>Bacteria</taxon>
        <taxon>Bacillati</taxon>
        <taxon>Actinomycetota</taxon>
        <taxon>Actinomycetes</taxon>
        <taxon>Micrococcales</taxon>
        <taxon>Cellulomonadaceae</taxon>
        <taxon>Cellulomonas</taxon>
    </lineage>
</organism>
<dbReference type="OrthoDB" id="4829365at2"/>
<feature type="transmembrane region" description="Helical" evidence="1">
    <location>
        <begin position="21"/>
        <end position="38"/>
    </location>
</feature>
<evidence type="ECO:0000313" key="3">
    <source>
        <dbReference type="Proteomes" id="UP000289954"/>
    </source>
</evidence>
<feature type="transmembrane region" description="Helical" evidence="1">
    <location>
        <begin position="162"/>
        <end position="181"/>
    </location>
</feature>
<comment type="caution">
    <text evidence="2">The sequence shown here is derived from an EMBL/GenBank/DDBJ whole genome shotgun (WGS) entry which is preliminary data.</text>
</comment>